<proteinExistence type="predicted"/>
<comment type="caution">
    <text evidence="1">The sequence shown here is derived from an EMBL/GenBank/DDBJ whole genome shotgun (WGS) entry which is preliminary data.</text>
</comment>
<evidence type="ECO:0000313" key="1">
    <source>
        <dbReference type="EMBL" id="RSH90307.1"/>
    </source>
</evidence>
<keyword evidence="2" id="KW-1185">Reference proteome</keyword>
<dbReference type="OrthoDB" id="10322778at2759"/>
<name>A0A427YH06_9TREE</name>
<evidence type="ECO:0000313" key="2">
    <source>
        <dbReference type="Proteomes" id="UP000279259"/>
    </source>
</evidence>
<dbReference type="Proteomes" id="UP000279259">
    <property type="component" value="Unassembled WGS sequence"/>
</dbReference>
<dbReference type="EMBL" id="RSCD01000011">
    <property type="protein sequence ID" value="RSH90307.1"/>
    <property type="molecule type" value="Genomic_DNA"/>
</dbReference>
<dbReference type="AlphaFoldDB" id="A0A427YH06"/>
<organism evidence="1 2">
    <name type="scientific">Saitozyma podzolica</name>
    <dbReference type="NCBI Taxonomy" id="1890683"/>
    <lineage>
        <taxon>Eukaryota</taxon>
        <taxon>Fungi</taxon>
        <taxon>Dikarya</taxon>
        <taxon>Basidiomycota</taxon>
        <taxon>Agaricomycotina</taxon>
        <taxon>Tremellomycetes</taxon>
        <taxon>Tremellales</taxon>
        <taxon>Trimorphomycetaceae</taxon>
        <taxon>Saitozyma</taxon>
    </lineage>
</organism>
<reference evidence="1 2" key="1">
    <citation type="submission" date="2018-11" db="EMBL/GenBank/DDBJ databases">
        <title>Genome sequence of Saitozyma podzolica DSM 27192.</title>
        <authorList>
            <person name="Aliyu H."/>
            <person name="Gorte O."/>
            <person name="Ochsenreither K."/>
        </authorList>
    </citation>
    <scope>NUCLEOTIDE SEQUENCE [LARGE SCALE GENOMIC DNA]</scope>
    <source>
        <strain evidence="1 2">DSM 27192</strain>
    </source>
</reference>
<protein>
    <submittedName>
        <fullName evidence="1">Uncharacterized protein</fullName>
    </submittedName>
</protein>
<accession>A0A427YH06</accession>
<sequence length="277" mass="30741">MSHASTDPLRCLVVKGRLYDLEITANPTDDENNTRTPSVVRFVPVLNVSEDADGNWKIESDVRREFMTDSTTFDEACNMMRTRECDFVLPDQVYDQRKSTEEALQVVDNHCKTQLETFATSARSLGFACILHDSADPSNRSRFSTDVYHLAVRDFASGQTADYALLNADTIEFHDDSLSPSQMTESEPALRVDTVLRLRSNGSCEGSAICGEADGLSGPIRALFAAHMPHWKDCEVSWSLGGSLGDLHKLAGVLADWTRLHRASEFAEQHGLEVIHS</sequence>
<gene>
    <name evidence="1" type="ORF">EHS25_001641</name>
</gene>